<dbReference type="GO" id="GO:0004519">
    <property type="term" value="F:endonuclease activity"/>
    <property type="evidence" value="ECO:0007669"/>
    <property type="project" value="UniProtKB-KW"/>
</dbReference>
<comment type="function">
    <text evidence="1">Possible endonuclease which induces a single-strand cut and initiates DNA replication.</text>
</comment>
<keyword evidence="4" id="KW-0540">Nuclease</keyword>
<evidence type="ECO:0000313" key="8">
    <source>
        <dbReference type="EMBL" id="VWD59970.1"/>
    </source>
</evidence>
<dbReference type="Pfam" id="PF05840">
    <property type="entry name" value="Phage_GPA"/>
    <property type="match status" value="1"/>
</dbReference>
<protein>
    <submittedName>
        <fullName evidence="8">Bacteriophage replication gene A</fullName>
    </submittedName>
</protein>
<keyword evidence="5" id="KW-0255">Endonuclease</keyword>
<evidence type="ECO:0000256" key="2">
    <source>
        <dbReference type="ARBA" id="ARBA00009260"/>
    </source>
</evidence>
<dbReference type="EMBL" id="CABVQT010000023">
    <property type="protein sequence ID" value="VWD59970.1"/>
    <property type="molecule type" value="Genomic_DNA"/>
</dbReference>
<dbReference type="GO" id="GO:0006260">
    <property type="term" value="P:DNA replication"/>
    <property type="evidence" value="ECO:0007669"/>
    <property type="project" value="UniProtKB-KW"/>
</dbReference>
<dbReference type="InterPro" id="IPR008766">
    <property type="entry name" value="Replication_gene_A-like"/>
</dbReference>
<feature type="domain" description="Replication gene A protein-like" evidence="7">
    <location>
        <begin position="136"/>
        <end position="362"/>
    </location>
</feature>
<evidence type="ECO:0000256" key="4">
    <source>
        <dbReference type="ARBA" id="ARBA00022722"/>
    </source>
</evidence>
<keyword evidence="3" id="KW-0235">DNA replication</keyword>
<gene>
    <name evidence="8" type="ORF">BCO71171_06450</name>
</gene>
<evidence type="ECO:0000259" key="7">
    <source>
        <dbReference type="Pfam" id="PF05840"/>
    </source>
</evidence>
<name>A0A6P3BKM9_9BURK</name>
<dbReference type="GO" id="GO:0016787">
    <property type="term" value="F:hydrolase activity"/>
    <property type="evidence" value="ECO:0007669"/>
    <property type="project" value="UniProtKB-KW"/>
</dbReference>
<organism evidence="8 9">
    <name type="scientific">Burkholderia contaminans</name>
    <dbReference type="NCBI Taxonomy" id="488447"/>
    <lineage>
        <taxon>Bacteria</taxon>
        <taxon>Pseudomonadati</taxon>
        <taxon>Pseudomonadota</taxon>
        <taxon>Betaproteobacteria</taxon>
        <taxon>Burkholderiales</taxon>
        <taxon>Burkholderiaceae</taxon>
        <taxon>Burkholderia</taxon>
        <taxon>Burkholderia cepacia complex</taxon>
    </lineage>
</organism>
<dbReference type="RefSeq" id="WP_174975986.1">
    <property type="nucleotide sequence ID" value="NZ_CABVQT010000023.1"/>
</dbReference>
<keyword evidence="6" id="KW-0378">Hydrolase</keyword>
<evidence type="ECO:0000256" key="1">
    <source>
        <dbReference type="ARBA" id="ARBA00003293"/>
    </source>
</evidence>
<comment type="similarity">
    <text evidence="2">Belongs to the phage GPA family.</text>
</comment>
<evidence type="ECO:0000313" key="9">
    <source>
        <dbReference type="Proteomes" id="UP000494182"/>
    </source>
</evidence>
<accession>A0A6P3BKM9</accession>
<evidence type="ECO:0000256" key="3">
    <source>
        <dbReference type="ARBA" id="ARBA00022705"/>
    </source>
</evidence>
<sequence length="619" mass="71860">MRTSTSKNNINDNKNKVNAKITFDEYLESLKVEADFEDLIKEEEKEELFKAKIKQERYIKVKRKQVIFERKCPELFALVPECQKSAVAWQIKNHFNNDPHLYCQTIPNFFSLFDKKKKAICDEAIALGDEERKKKNKLRKDYLLFSSQLLNLVGGKTGSRYINDALLDIYVDDQKAQQSFYDSFRLVNAKGQVRRLVSMEKKKEVQRARILNISSALAQKAIDEGFTYALITFSLPPVFHGNAIKGSSARYQGFLPSDGQKLLEKMGQEFRALLAKKKMRAGRDYFGCSVFEAMRSSVGHKHWLVYFKEEKFEAIYNIVKGIQLRTQQEYGCPDYYIDIKKNDGREGGNGAAYIFKYITKTVGEMEKADDVQLRNMAVRWYHSARAFNFFGIKQAVTKFNFLCDCVEQYKGFYSKEIYETLSTYNYYEFISKYEKYFKIVRDEDKKVKFITFDLAGNFGAPQLRDLDVLKARAQVIIEKKVFSIFECPKEMESVSSLEGLKEETYMSGAFSAWDDVKFKQDEYDKDVKDYALGCGIQSHIAVCEVSLNKVMSSHFPEWKEEINYFFSSKVTVKENLSSADWSASPENSKNDVYNPRLSKKVNEKIKKLVDERRKAKGLN</sequence>
<dbReference type="AlphaFoldDB" id="A0A6P3BKM9"/>
<reference evidence="8 9" key="1">
    <citation type="submission" date="2019-09" db="EMBL/GenBank/DDBJ databases">
        <authorList>
            <person name="Depoorter E."/>
        </authorList>
    </citation>
    <scope>NUCLEOTIDE SEQUENCE [LARGE SCALE GENOMIC DNA]</scope>
    <source>
        <strain evidence="8">R-71171</strain>
    </source>
</reference>
<evidence type="ECO:0000256" key="6">
    <source>
        <dbReference type="ARBA" id="ARBA00022801"/>
    </source>
</evidence>
<evidence type="ECO:0000256" key="5">
    <source>
        <dbReference type="ARBA" id="ARBA00022759"/>
    </source>
</evidence>
<proteinExistence type="inferred from homology"/>
<dbReference type="Proteomes" id="UP000494182">
    <property type="component" value="Unassembled WGS sequence"/>
</dbReference>